<evidence type="ECO:0000313" key="1">
    <source>
        <dbReference type="EMBL" id="TKJ43468.1"/>
    </source>
</evidence>
<proteinExistence type="predicted"/>
<comment type="caution">
    <text evidence="1">The sequence shown here is derived from an EMBL/GenBank/DDBJ whole genome shotgun (WGS) entry which is preliminary data.</text>
</comment>
<dbReference type="AlphaFoldDB" id="A0A532V8F6"/>
<gene>
    <name evidence="1" type="ORF">CEE36_03790</name>
</gene>
<dbReference type="EMBL" id="NJBO01000004">
    <property type="protein sequence ID" value="TKJ43468.1"/>
    <property type="molecule type" value="Genomic_DNA"/>
</dbReference>
<dbReference type="Proteomes" id="UP000317778">
    <property type="component" value="Unassembled WGS sequence"/>
</dbReference>
<evidence type="ECO:0000313" key="2">
    <source>
        <dbReference type="Proteomes" id="UP000317778"/>
    </source>
</evidence>
<name>A0A532V8F6_UNCT6</name>
<reference evidence="1 2" key="1">
    <citation type="submission" date="2017-06" db="EMBL/GenBank/DDBJ databases">
        <title>Novel microbial phyla capable of carbon fixation and sulfur reduction in deep-sea sediments.</title>
        <authorList>
            <person name="Huang J."/>
            <person name="Baker B."/>
            <person name="Wang Y."/>
        </authorList>
    </citation>
    <scope>NUCLEOTIDE SEQUENCE [LARGE SCALE GENOMIC DNA]</scope>
    <source>
        <strain evidence="1">B3_TA06</strain>
    </source>
</reference>
<organism evidence="1 2">
    <name type="scientific">candidate division TA06 bacterium B3_TA06</name>
    <dbReference type="NCBI Taxonomy" id="2012487"/>
    <lineage>
        <taxon>Bacteria</taxon>
        <taxon>Bacteria division TA06</taxon>
    </lineage>
</organism>
<protein>
    <recommendedName>
        <fullName evidence="3">DNRLRE domain-containing protein</fullName>
    </recommendedName>
</protein>
<evidence type="ECO:0008006" key="3">
    <source>
        <dbReference type="Google" id="ProtNLM"/>
    </source>
</evidence>
<dbReference type="PROSITE" id="PS51257">
    <property type="entry name" value="PROKAR_LIPOPROTEIN"/>
    <property type="match status" value="1"/>
</dbReference>
<accession>A0A532V8F6</accession>
<sequence length="388" mass="43008">MLSRKSLVIKSFYLTFFLLLLAGCEEGPLGFEELGRGELEVHHFVLEPDTVATFSKQIALGEATTLIGGRDDLTEARILISIDGLDSIVAFDSVKLLLRRYPADEIASSHVTFSIYPVTADWDEIGCTWVLADAYNKWLELGAEFDESDLVAELTVADDTVEWILDPDRLETYQQGMILLPENEGFCYLGSDEKEVYAPFILGFDADDTTRFSSVAGSDYYAAVHDATILKPYEAPSPDTLLGAGLAWRVFMHFSLDTLPQDIDVTSADLVVEYENFFSPENTLDFVCYRLIDDYAGRFSALSSAIAGRDSIDVTSDSLSVSFVGVAQFWVDEPDSNFGLVLSHSFLEAIPSFGQEKRVHALARITGTPRLVVTYTAVPETRFPGEER</sequence>